<dbReference type="Pfam" id="PF16901">
    <property type="entry name" value="DAO_C"/>
    <property type="match status" value="1"/>
</dbReference>
<dbReference type="GO" id="GO:0004368">
    <property type="term" value="F:glycerol-3-phosphate dehydrogenase (quinone) activity"/>
    <property type="evidence" value="ECO:0007669"/>
    <property type="project" value="InterPro"/>
</dbReference>
<dbReference type="PANTHER" id="PTHR11985:SF15">
    <property type="entry name" value="GLYCEROL-3-PHOSPHATE DEHYDROGENASE, MITOCHONDRIAL"/>
    <property type="match status" value="1"/>
</dbReference>
<dbReference type="Gene3D" id="1.10.8.870">
    <property type="entry name" value="Alpha-glycerophosphate oxidase, cap domain"/>
    <property type="match status" value="1"/>
</dbReference>
<dbReference type="AlphaFoldDB" id="A0A844W5I3"/>
<dbReference type="InterPro" id="IPR000447">
    <property type="entry name" value="G3P_DH_FAD-dep"/>
</dbReference>
<gene>
    <name evidence="8" type="ORF">GLS40_13840</name>
</gene>
<evidence type="ECO:0000259" key="6">
    <source>
        <dbReference type="Pfam" id="PF01266"/>
    </source>
</evidence>
<accession>A0A844W5I3</accession>
<comment type="caution">
    <text evidence="8">The sequence shown here is derived from an EMBL/GenBank/DDBJ whole genome shotgun (WGS) entry which is preliminary data.</text>
</comment>
<keyword evidence="5" id="KW-0560">Oxidoreductase</keyword>
<dbReference type="InterPro" id="IPR031656">
    <property type="entry name" value="DAO_C"/>
</dbReference>
<protein>
    <submittedName>
        <fullName evidence="8">FAD-dependent oxidoreductase</fullName>
    </submittedName>
</protein>
<evidence type="ECO:0000313" key="9">
    <source>
        <dbReference type="Proteomes" id="UP000443843"/>
    </source>
</evidence>
<evidence type="ECO:0000256" key="3">
    <source>
        <dbReference type="ARBA" id="ARBA00022630"/>
    </source>
</evidence>
<evidence type="ECO:0000256" key="1">
    <source>
        <dbReference type="ARBA" id="ARBA00001974"/>
    </source>
</evidence>
<evidence type="ECO:0000256" key="5">
    <source>
        <dbReference type="ARBA" id="ARBA00023002"/>
    </source>
</evidence>
<reference evidence="8 9" key="1">
    <citation type="submission" date="2019-11" db="EMBL/GenBank/DDBJ databases">
        <title>Pseudooceanicola pacifica sp. nov., isolated from deep-sea sediment of the Pacific Ocean.</title>
        <authorList>
            <person name="Lyu L."/>
        </authorList>
    </citation>
    <scope>NUCLEOTIDE SEQUENCE [LARGE SCALE GENOMIC DNA]</scope>
    <source>
        <strain evidence="8 9">216_PA32_1</strain>
    </source>
</reference>
<dbReference type="InterPro" id="IPR038299">
    <property type="entry name" value="DAO_C_sf"/>
</dbReference>
<dbReference type="InterPro" id="IPR036188">
    <property type="entry name" value="FAD/NAD-bd_sf"/>
</dbReference>
<keyword evidence="3" id="KW-0285">Flavoprotein</keyword>
<organism evidence="8 9">
    <name type="scientific">Pseudooceanicola pacificus</name>
    <dbReference type="NCBI Taxonomy" id="2676438"/>
    <lineage>
        <taxon>Bacteria</taxon>
        <taxon>Pseudomonadati</taxon>
        <taxon>Pseudomonadota</taxon>
        <taxon>Alphaproteobacteria</taxon>
        <taxon>Rhodobacterales</taxon>
        <taxon>Paracoccaceae</taxon>
        <taxon>Pseudooceanicola</taxon>
    </lineage>
</organism>
<feature type="domain" description="Alpha-glycerophosphate oxidase C-terminal" evidence="7">
    <location>
        <begin position="421"/>
        <end position="545"/>
    </location>
</feature>
<name>A0A844W5I3_9RHOB</name>
<evidence type="ECO:0000256" key="2">
    <source>
        <dbReference type="ARBA" id="ARBA00007330"/>
    </source>
</evidence>
<dbReference type="PRINTS" id="PR01001">
    <property type="entry name" value="FADG3PDH"/>
</dbReference>
<evidence type="ECO:0000259" key="7">
    <source>
        <dbReference type="Pfam" id="PF16901"/>
    </source>
</evidence>
<dbReference type="InterPro" id="IPR006076">
    <property type="entry name" value="FAD-dep_OxRdtase"/>
</dbReference>
<dbReference type="Pfam" id="PF01266">
    <property type="entry name" value="DAO"/>
    <property type="match status" value="1"/>
</dbReference>
<dbReference type="PROSITE" id="PS00978">
    <property type="entry name" value="FAD_G3PDH_2"/>
    <property type="match status" value="1"/>
</dbReference>
<comment type="cofactor">
    <cofactor evidence="1">
        <name>FAD</name>
        <dbReference type="ChEBI" id="CHEBI:57692"/>
    </cofactor>
</comment>
<sequence length="580" mass="63558">MEKRSEILGRLSSGAFDGTVLIVGGGINGVGVYRDLAAQGVPALLVDKGDFASGTSSAPSRLIHGGLRYLETGEFQLVRESVEERNRLLLNAPHLVKPIPVWVPALSRFGGALSAGLRFLRLKRTPGAKGSIVVRMGLALFDRFGDKDRSMPRHRAVPISEARGRVGFASGVRAVLEYWDARIVSPERYTLELVEDAENDCPASGALPYMALSGLVDGRVLLTDCLDGERFTMRPALVVNCAGPWIDPVDAKIGISEPLSDGTKGSHLILERPDLVRELDGAMLYFETHDHRACLVYALDQRMILLGTTDLRTKQVDEARCSDEEIEYLFGVLRDVLPQSRPARDQIRFTFAGVRPLPRSDAGATGAISRDHTFRDFPADEARPFEVVTLVGGKWTTYRACAEQLVDRILPRLNKTRLRSTLTVPVGGGRDFPSESAGQQALVATVARDGGIATAAAERLVARYGTRARTIAQSLDEAGRKALSGASEYLVGEILYMLRHERVARLQDIVLRRSLLAFEGKASETTVRAVADIVAPELGWTPEQRNAEVEKLLEQLAERHHVSNMRYEKRATTDDEATVA</sequence>
<feature type="domain" description="FAD dependent oxidoreductase" evidence="6">
    <location>
        <begin position="20"/>
        <end position="362"/>
    </location>
</feature>
<keyword evidence="4" id="KW-0274">FAD</keyword>
<keyword evidence="9" id="KW-1185">Reference proteome</keyword>
<dbReference type="EMBL" id="WNXQ01000008">
    <property type="protein sequence ID" value="MWB79117.1"/>
    <property type="molecule type" value="Genomic_DNA"/>
</dbReference>
<comment type="similarity">
    <text evidence="2">Belongs to the FAD-dependent glycerol-3-phosphate dehydrogenase family.</text>
</comment>
<dbReference type="GO" id="GO:0046168">
    <property type="term" value="P:glycerol-3-phosphate catabolic process"/>
    <property type="evidence" value="ECO:0007669"/>
    <property type="project" value="TreeGrafter"/>
</dbReference>
<dbReference type="PANTHER" id="PTHR11985">
    <property type="entry name" value="GLYCEROL-3-PHOSPHATE DEHYDROGENASE"/>
    <property type="match status" value="1"/>
</dbReference>
<dbReference type="RefSeq" id="WP_160383325.1">
    <property type="nucleotide sequence ID" value="NZ_WNXQ01000008.1"/>
</dbReference>
<evidence type="ECO:0000313" key="8">
    <source>
        <dbReference type="EMBL" id="MWB79117.1"/>
    </source>
</evidence>
<dbReference type="Gene3D" id="3.30.9.10">
    <property type="entry name" value="D-Amino Acid Oxidase, subunit A, domain 2"/>
    <property type="match status" value="1"/>
</dbReference>
<dbReference type="SUPFAM" id="SSF51905">
    <property type="entry name" value="FAD/NAD(P)-binding domain"/>
    <property type="match status" value="1"/>
</dbReference>
<dbReference type="Proteomes" id="UP000443843">
    <property type="component" value="Unassembled WGS sequence"/>
</dbReference>
<evidence type="ECO:0000256" key="4">
    <source>
        <dbReference type="ARBA" id="ARBA00022827"/>
    </source>
</evidence>
<proteinExistence type="inferred from homology"/>
<dbReference type="Gene3D" id="3.50.50.60">
    <property type="entry name" value="FAD/NAD(P)-binding domain"/>
    <property type="match status" value="1"/>
</dbReference>